<dbReference type="Gramene" id="mRNA:HanXRQr2_Chr07g0296581">
    <property type="protein sequence ID" value="CDS:HanXRQr2_Chr07g0296581.1"/>
    <property type="gene ID" value="HanXRQr2_Chr07g0296581"/>
</dbReference>
<evidence type="ECO:0000313" key="2">
    <source>
        <dbReference type="Proteomes" id="UP000215914"/>
    </source>
</evidence>
<reference evidence="1" key="2">
    <citation type="submission" date="2020-06" db="EMBL/GenBank/DDBJ databases">
        <title>Helianthus annuus Genome sequencing and assembly Release 2.</title>
        <authorList>
            <person name="Gouzy J."/>
            <person name="Langlade N."/>
            <person name="Munos S."/>
        </authorList>
    </citation>
    <scope>NUCLEOTIDE SEQUENCE</scope>
    <source>
        <tissue evidence="1">Leaves</tissue>
    </source>
</reference>
<keyword evidence="2" id="KW-1185">Reference proteome</keyword>
<organism evidence="1 2">
    <name type="scientific">Helianthus annuus</name>
    <name type="common">Common sunflower</name>
    <dbReference type="NCBI Taxonomy" id="4232"/>
    <lineage>
        <taxon>Eukaryota</taxon>
        <taxon>Viridiplantae</taxon>
        <taxon>Streptophyta</taxon>
        <taxon>Embryophyta</taxon>
        <taxon>Tracheophyta</taxon>
        <taxon>Spermatophyta</taxon>
        <taxon>Magnoliopsida</taxon>
        <taxon>eudicotyledons</taxon>
        <taxon>Gunneridae</taxon>
        <taxon>Pentapetalae</taxon>
        <taxon>asterids</taxon>
        <taxon>campanulids</taxon>
        <taxon>Asterales</taxon>
        <taxon>Asteraceae</taxon>
        <taxon>Asteroideae</taxon>
        <taxon>Heliantheae alliance</taxon>
        <taxon>Heliantheae</taxon>
        <taxon>Helianthus</taxon>
    </lineage>
</organism>
<dbReference type="AlphaFoldDB" id="A0A9K3ILQ9"/>
<comment type="caution">
    <text evidence="1">The sequence shown here is derived from an EMBL/GenBank/DDBJ whole genome shotgun (WGS) entry which is preliminary data.</text>
</comment>
<reference evidence="1" key="1">
    <citation type="journal article" date="2017" name="Nature">
        <title>The sunflower genome provides insights into oil metabolism, flowering and Asterid evolution.</title>
        <authorList>
            <person name="Badouin H."/>
            <person name="Gouzy J."/>
            <person name="Grassa C.J."/>
            <person name="Murat F."/>
            <person name="Staton S.E."/>
            <person name="Cottret L."/>
            <person name="Lelandais-Briere C."/>
            <person name="Owens G.L."/>
            <person name="Carrere S."/>
            <person name="Mayjonade B."/>
            <person name="Legrand L."/>
            <person name="Gill N."/>
            <person name="Kane N.C."/>
            <person name="Bowers J.E."/>
            <person name="Hubner S."/>
            <person name="Bellec A."/>
            <person name="Berard A."/>
            <person name="Berges H."/>
            <person name="Blanchet N."/>
            <person name="Boniface M.C."/>
            <person name="Brunel D."/>
            <person name="Catrice O."/>
            <person name="Chaidir N."/>
            <person name="Claudel C."/>
            <person name="Donnadieu C."/>
            <person name="Faraut T."/>
            <person name="Fievet G."/>
            <person name="Helmstetter N."/>
            <person name="King M."/>
            <person name="Knapp S.J."/>
            <person name="Lai Z."/>
            <person name="Le Paslier M.C."/>
            <person name="Lippi Y."/>
            <person name="Lorenzon L."/>
            <person name="Mandel J.R."/>
            <person name="Marage G."/>
            <person name="Marchand G."/>
            <person name="Marquand E."/>
            <person name="Bret-Mestries E."/>
            <person name="Morien E."/>
            <person name="Nambeesan S."/>
            <person name="Nguyen T."/>
            <person name="Pegot-Espagnet P."/>
            <person name="Pouilly N."/>
            <person name="Raftis F."/>
            <person name="Sallet E."/>
            <person name="Schiex T."/>
            <person name="Thomas J."/>
            <person name="Vandecasteele C."/>
            <person name="Vares D."/>
            <person name="Vear F."/>
            <person name="Vautrin S."/>
            <person name="Crespi M."/>
            <person name="Mangin B."/>
            <person name="Burke J.M."/>
            <person name="Salse J."/>
            <person name="Munos S."/>
            <person name="Vincourt P."/>
            <person name="Rieseberg L.H."/>
            <person name="Langlade N.B."/>
        </authorList>
    </citation>
    <scope>NUCLEOTIDE SEQUENCE</scope>
    <source>
        <tissue evidence="1">Leaves</tissue>
    </source>
</reference>
<dbReference type="EMBL" id="MNCJ02000322">
    <property type="protein sequence ID" value="KAF5798749.1"/>
    <property type="molecule type" value="Genomic_DNA"/>
</dbReference>
<evidence type="ECO:0000313" key="1">
    <source>
        <dbReference type="EMBL" id="KAF5798749.1"/>
    </source>
</evidence>
<protein>
    <submittedName>
        <fullName evidence="1">Uncharacterized protein</fullName>
    </submittedName>
</protein>
<name>A0A9K3ILQ9_HELAN</name>
<sequence>MFLGVEMSMSGGSGCLRRRWNYVLRVLTRCSPTAPTVIGRWRIYPIVVGGYDRLW</sequence>
<dbReference type="Proteomes" id="UP000215914">
    <property type="component" value="Unassembled WGS sequence"/>
</dbReference>
<proteinExistence type="predicted"/>
<accession>A0A9K3ILQ9</accession>
<gene>
    <name evidence="1" type="ORF">HanXRQr2_Chr07g0296581</name>
</gene>